<dbReference type="VEuPathDB" id="FungiDB:FUN_012320"/>
<comment type="caution">
    <text evidence="2">The sequence shown here is derived from an EMBL/GenBank/DDBJ whole genome shotgun (WGS) entry which is preliminary data.</text>
</comment>
<sequence length="272" mass="31631">IKEDSVPEEPPAPVEEQDEPIDSFSDCYLSDEEPDQEDTPPTEEPVSEADDDYDVLDDLLSDSAPKQQPESPAESSASVTKPDPEPAPEEQPDPTPEEHPIPEPDTESEIDRDPEPKQGTKAHWAWYERHRWDRKPWVKNSKDHTFDDLYNTGKDLWAKYQDESDEYDWDILAFEVEESPTTRIEDEYQYYLREVVDRFKDWIEYNGDLPKTPSRKELADLIRAYKEDHDAEIVPTPSGCETMRLDKGKAREIPEELPKTDMEREWEAANGY</sequence>
<accession>A0A2I1HW12</accession>
<dbReference type="EMBL" id="LLXI01008935">
    <property type="protein sequence ID" value="PKY63081.1"/>
    <property type="molecule type" value="Genomic_DNA"/>
</dbReference>
<proteinExistence type="predicted"/>
<organism evidence="2 3">
    <name type="scientific">Rhizophagus irregularis</name>
    <dbReference type="NCBI Taxonomy" id="588596"/>
    <lineage>
        <taxon>Eukaryota</taxon>
        <taxon>Fungi</taxon>
        <taxon>Fungi incertae sedis</taxon>
        <taxon>Mucoromycota</taxon>
        <taxon>Glomeromycotina</taxon>
        <taxon>Glomeromycetes</taxon>
        <taxon>Glomerales</taxon>
        <taxon>Glomeraceae</taxon>
        <taxon>Rhizophagus</taxon>
    </lineage>
</organism>
<evidence type="ECO:0000313" key="2">
    <source>
        <dbReference type="EMBL" id="PKY63081.1"/>
    </source>
</evidence>
<reference evidence="2 3" key="1">
    <citation type="submission" date="2015-10" db="EMBL/GenBank/DDBJ databases">
        <title>Genome analyses suggest a sexual origin of heterokaryosis in a supposedly ancient asexual fungus.</title>
        <authorList>
            <person name="Ropars J."/>
            <person name="Sedzielewska K."/>
            <person name="Noel J."/>
            <person name="Charron P."/>
            <person name="Farinelli L."/>
            <person name="Marton T."/>
            <person name="Kruger M."/>
            <person name="Pelin A."/>
            <person name="Brachmann A."/>
            <person name="Corradi N."/>
        </authorList>
    </citation>
    <scope>NUCLEOTIDE SEQUENCE [LARGE SCALE GENOMIC DNA]</scope>
    <source>
        <strain evidence="2 3">A4</strain>
    </source>
</reference>
<evidence type="ECO:0000313" key="3">
    <source>
        <dbReference type="Proteomes" id="UP000234323"/>
    </source>
</evidence>
<keyword evidence="3" id="KW-1185">Reference proteome</keyword>
<feature type="compositionally biased region" description="Acidic residues" evidence="1">
    <location>
        <begin position="29"/>
        <end position="60"/>
    </location>
</feature>
<feature type="compositionally biased region" description="Polar residues" evidence="1">
    <location>
        <begin position="64"/>
        <end position="79"/>
    </location>
</feature>
<name>A0A2I1HW12_9GLOM</name>
<feature type="compositionally biased region" description="Basic and acidic residues" evidence="1">
    <location>
        <begin position="109"/>
        <end position="118"/>
    </location>
</feature>
<feature type="non-terminal residue" evidence="2">
    <location>
        <position position="272"/>
    </location>
</feature>
<dbReference type="Proteomes" id="UP000234323">
    <property type="component" value="Unassembled WGS sequence"/>
</dbReference>
<dbReference type="VEuPathDB" id="FungiDB:RhiirA1_405615"/>
<dbReference type="AlphaFoldDB" id="A0A2I1HW12"/>
<protein>
    <submittedName>
        <fullName evidence="2">Uncharacterized protein</fullName>
    </submittedName>
</protein>
<evidence type="ECO:0000256" key="1">
    <source>
        <dbReference type="SAM" id="MobiDB-lite"/>
    </source>
</evidence>
<feature type="non-terminal residue" evidence="2">
    <location>
        <position position="1"/>
    </location>
</feature>
<feature type="region of interest" description="Disordered" evidence="1">
    <location>
        <begin position="1"/>
        <end position="123"/>
    </location>
</feature>
<gene>
    <name evidence="2" type="ORF">RhiirA4_432932</name>
</gene>
<dbReference type="VEuPathDB" id="FungiDB:RhiirFUN_012921"/>